<dbReference type="GO" id="GO:0005737">
    <property type="term" value="C:cytoplasm"/>
    <property type="evidence" value="ECO:0007669"/>
    <property type="project" value="UniProtKB-SubCell"/>
</dbReference>
<keyword evidence="4" id="KW-0521">NADP</keyword>
<dbReference type="OrthoDB" id="9790818at2"/>
<gene>
    <name evidence="8" type="ORF">PS9374_05837</name>
</gene>
<dbReference type="Pfam" id="PF08240">
    <property type="entry name" value="ADH_N"/>
    <property type="match status" value="1"/>
</dbReference>
<dbReference type="NCBIfam" id="TIGR01751">
    <property type="entry name" value="crot-CoA-red"/>
    <property type="match status" value="1"/>
</dbReference>
<reference evidence="8 9" key="1">
    <citation type="journal article" date="2016" name="Genome Announc.">
        <title>Draft Genome Sequence of Planomonospora sphaerica JCM9374, a Rare Actinomycete.</title>
        <authorList>
            <person name="Dohra H."/>
            <person name="Suzuki T."/>
            <person name="Inoue Y."/>
            <person name="Kodani S."/>
        </authorList>
    </citation>
    <scope>NUCLEOTIDE SEQUENCE [LARGE SCALE GENOMIC DNA]</scope>
    <source>
        <strain evidence="8 9">JCM 9374</strain>
    </source>
</reference>
<dbReference type="InterPro" id="IPR002364">
    <property type="entry name" value="Quin_OxRdtase/zeta-crystal_CS"/>
</dbReference>
<evidence type="ECO:0000256" key="3">
    <source>
        <dbReference type="ARBA" id="ARBA00022490"/>
    </source>
</evidence>
<dbReference type="SUPFAM" id="SSF51735">
    <property type="entry name" value="NAD(P)-binding Rossmann-fold domains"/>
    <property type="match status" value="1"/>
</dbReference>
<keyword evidence="9" id="KW-1185">Reference proteome</keyword>
<sequence length="436" mass="47555">MTLAQAVVDGADPEELARLEVPSSFRAAHTRKDQVGVFGRVPHGTDGVDKDITKSVHVGEVPMPELAPDEVLVAVMASAINFNTVWTAMFEPIPTFAFLERFGRTDPRHDRDFHVLGSDASGVVVRMGAAVRHWRIGDRVVVSPAYVDAQDPITHADSMLGEDLRAWGFETNYGGLAEFAVVKATQLLPKPRHLSWEEAACNMLCASTAYRMLVSPRGARMKQGDVVLVWGAAGGLGAYGVQLVRNGGGIPVGVVGSEEKADLLRRLGCEHIVDRSQFEHLDDEKAWRAFGAEIRRQVGEDPHIVFEHTGRDTFGASVYVARRGGSVVTCGSSSGYAHSYDNRHLWMKLKSIVGSHGANYQECHEVNRLLSLGMLQPTLSAVYPLARTGEAARAVQLNRHVGKVGVLGLAPAEDLGIEDHALRERIGEDRIRTFRS</sequence>
<dbReference type="InterPro" id="IPR020843">
    <property type="entry name" value="ER"/>
</dbReference>
<evidence type="ECO:0000256" key="1">
    <source>
        <dbReference type="ARBA" id="ARBA00004496"/>
    </source>
</evidence>
<dbReference type="InterPro" id="IPR036291">
    <property type="entry name" value="NAD(P)-bd_dom_sf"/>
</dbReference>
<dbReference type="GO" id="GO:0043880">
    <property type="term" value="F:crotonyl-CoA reductase activity"/>
    <property type="evidence" value="ECO:0007669"/>
    <property type="project" value="InterPro"/>
</dbReference>
<evidence type="ECO:0000256" key="6">
    <source>
        <dbReference type="ARBA" id="ARBA00022990"/>
    </source>
</evidence>
<evidence type="ECO:0000256" key="2">
    <source>
        <dbReference type="ARBA" id="ARBA00011881"/>
    </source>
</evidence>
<reference evidence="9" key="2">
    <citation type="submission" date="2016-04" db="EMBL/GenBank/DDBJ databases">
        <title>Planomonospora sphaerica JCM9374 whole genome shotgun sequence.</title>
        <authorList>
            <person name="Suzuki T."/>
            <person name="Dohra H."/>
            <person name="Kodani S."/>
        </authorList>
    </citation>
    <scope>NUCLEOTIDE SEQUENCE [LARGE SCALE GENOMIC DNA]</scope>
    <source>
        <strain evidence="9">JCM 9374</strain>
    </source>
</reference>
<dbReference type="Pfam" id="PF00107">
    <property type="entry name" value="ADH_zinc_N"/>
    <property type="match status" value="1"/>
</dbReference>
<name>A0A161LM81_9ACTN</name>
<dbReference type="PANTHER" id="PTHR44154">
    <property type="entry name" value="QUINONE OXIDOREDUCTASE"/>
    <property type="match status" value="1"/>
</dbReference>
<evidence type="ECO:0000259" key="7">
    <source>
        <dbReference type="SMART" id="SM00829"/>
    </source>
</evidence>
<protein>
    <submittedName>
        <fullName evidence="8">Crotonyl-CoA reductase</fullName>
    </submittedName>
</protein>
<proteinExistence type="predicted"/>
<keyword evidence="6" id="KW-0007">Acetylation</keyword>
<dbReference type="STRING" id="161355.PS9374_05837"/>
<dbReference type="InterPro" id="IPR013154">
    <property type="entry name" value="ADH-like_N"/>
</dbReference>
<dbReference type="PROSITE" id="PS01162">
    <property type="entry name" value="QOR_ZETA_CRYSTAL"/>
    <property type="match status" value="1"/>
</dbReference>
<comment type="subcellular location">
    <subcellularLocation>
        <location evidence="1">Cytoplasm</location>
    </subcellularLocation>
</comment>
<accession>A0A161LM81</accession>
<dbReference type="Proteomes" id="UP000077701">
    <property type="component" value="Unassembled WGS sequence"/>
</dbReference>
<comment type="subunit">
    <text evidence="2">Homotetramer.</text>
</comment>
<dbReference type="PANTHER" id="PTHR44154:SF1">
    <property type="entry name" value="QUINONE OXIDOREDUCTASE"/>
    <property type="match status" value="1"/>
</dbReference>
<organism evidence="8 9">
    <name type="scientific">Planomonospora sphaerica</name>
    <dbReference type="NCBI Taxonomy" id="161355"/>
    <lineage>
        <taxon>Bacteria</taxon>
        <taxon>Bacillati</taxon>
        <taxon>Actinomycetota</taxon>
        <taxon>Actinomycetes</taxon>
        <taxon>Streptosporangiales</taxon>
        <taxon>Streptosporangiaceae</taxon>
        <taxon>Planomonospora</taxon>
    </lineage>
</organism>
<feature type="domain" description="Enoyl reductase (ER)" evidence="7">
    <location>
        <begin position="51"/>
        <end position="406"/>
    </location>
</feature>
<evidence type="ECO:0000313" key="8">
    <source>
        <dbReference type="EMBL" id="GAT70157.1"/>
    </source>
</evidence>
<dbReference type="RefSeq" id="WP_068902168.1">
    <property type="nucleotide sequence ID" value="NZ_BDCX01000016.1"/>
</dbReference>
<evidence type="ECO:0000256" key="4">
    <source>
        <dbReference type="ARBA" id="ARBA00022857"/>
    </source>
</evidence>
<evidence type="ECO:0000313" key="9">
    <source>
        <dbReference type="Proteomes" id="UP000077701"/>
    </source>
</evidence>
<dbReference type="InterPro" id="IPR013149">
    <property type="entry name" value="ADH-like_C"/>
</dbReference>
<dbReference type="SMART" id="SM00829">
    <property type="entry name" value="PKS_ER"/>
    <property type="match status" value="1"/>
</dbReference>
<dbReference type="Gene3D" id="3.90.180.10">
    <property type="entry name" value="Medium-chain alcohol dehydrogenases, catalytic domain"/>
    <property type="match status" value="2"/>
</dbReference>
<dbReference type="EMBL" id="BDCX01000016">
    <property type="protein sequence ID" value="GAT70157.1"/>
    <property type="molecule type" value="Genomic_DNA"/>
</dbReference>
<dbReference type="GO" id="GO:0008270">
    <property type="term" value="F:zinc ion binding"/>
    <property type="evidence" value="ECO:0007669"/>
    <property type="project" value="InterPro"/>
</dbReference>
<dbReference type="InterPro" id="IPR010085">
    <property type="entry name" value="Crot_CoA_red"/>
</dbReference>
<dbReference type="InterPro" id="IPR011032">
    <property type="entry name" value="GroES-like_sf"/>
</dbReference>
<dbReference type="GO" id="GO:0003723">
    <property type="term" value="F:RNA binding"/>
    <property type="evidence" value="ECO:0007669"/>
    <property type="project" value="UniProtKB-KW"/>
</dbReference>
<dbReference type="AlphaFoldDB" id="A0A161LM81"/>
<dbReference type="SUPFAM" id="SSF50129">
    <property type="entry name" value="GroES-like"/>
    <property type="match status" value="1"/>
</dbReference>
<evidence type="ECO:0000256" key="5">
    <source>
        <dbReference type="ARBA" id="ARBA00022884"/>
    </source>
</evidence>
<dbReference type="InterPro" id="IPR051603">
    <property type="entry name" value="Zinc-ADH_QOR/CCCR"/>
</dbReference>
<keyword evidence="3" id="KW-0963">Cytoplasm</keyword>
<keyword evidence="5" id="KW-0694">RNA-binding</keyword>
<comment type="caution">
    <text evidence="8">The sequence shown here is derived from an EMBL/GenBank/DDBJ whole genome shotgun (WGS) entry which is preliminary data.</text>
</comment>